<sequence>MCLLAAFLTFALPLRAESLSAQDEADFRAVISDQITAFQADDTARAYSHAAPMIRQIFPDPERFMGMVRQGYQPVYRPQSYSFGKAGFSASGRPIQRVTIVGPDGLTYEAIYTMERQPDGTWQINGCALVRPPDTSA</sequence>
<name>A0A2W2BKU4_9HYPH</name>
<evidence type="ECO:0000313" key="2">
    <source>
        <dbReference type="Proteomes" id="UP000248795"/>
    </source>
</evidence>
<reference evidence="2" key="1">
    <citation type="submission" date="2018-06" db="EMBL/GenBank/DDBJ databases">
        <title>Aestuariibacter litoralis strain KCTC 52945T.</title>
        <authorList>
            <person name="Li X."/>
            <person name="Salam N."/>
            <person name="Li J.-L."/>
            <person name="Chen Y.-M."/>
            <person name="Yang Z.-W."/>
            <person name="Zhang L.-Y."/>
            <person name="Han M.-X."/>
            <person name="Xiao M."/>
            <person name="Li W.-J."/>
        </authorList>
    </citation>
    <scope>NUCLEOTIDE SEQUENCE [LARGE SCALE GENOMIC DNA]</scope>
    <source>
        <strain evidence="2">KCTC 52945</strain>
    </source>
</reference>
<dbReference type="Proteomes" id="UP000248795">
    <property type="component" value="Unassembled WGS sequence"/>
</dbReference>
<dbReference type="EMBL" id="QKVK01000004">
    <property type="protein sequence ID" value="PZF76849.1"/>
    <property type="molecule type" value="Genomic_DNA"/>
</dbReference>
<organism evidence="1 2">
    <name type="scientific">Aestuariivirga litoralis</name>
    <dbReference type="NCBI Taxonomy" id="2650924"/>
    <lineage>
        <taxon>Bacteria</taxon>
        <taxon>Pseudomonadati</taxon>
        <taxon>Pseudomonadota</taxon>
        <taxon>Alphaproteobacteria</taxon>
        <taxon>Hyphomicrobiales</taxon>
        <taxon>Aestuariivirgaceae</taxon>
        <taxon>Aestuariivirga</taxon>
    </lineage>
</organism>
<dbReference type="InterPro" id="IPR032347">
    <property type="entry name" value="DUF4864"/>
</dbReference>
<keyword evidence="2" id="KW-1185">Reference proteome</keyword>
<comment type="caution">
    <text evidence="1">The sequence shown here is derived from an EMBL/GenBank/DDBJ whole genome shotgun (WGS) entry which is preliminary data.</text>
</comment>
<accession>A0A2W2BKU4</accession>
<proteinExistence type="predicted"/>
<protein>
    <submittedName>
        <fullName evidence="1">DUF4864 domain-containing protein</fullName>
    </submittedName>
</protein>
<gene>
    <name evidence="1" type="ORF">DK847_10290</name>
</gene>
<evidence type="ECO:0000313" key="1">
    <source>
        <dbReference type="EMBL" id="PZF76849.1"/>
    </source>
</evidence>
<dbReference type="AlphaFoldDB" id="A0A2W2BKU4"/>
<dbReference type="Pfam" id="PF16156">
    <property type="entry name" value="DUF4864"/>
    <property type="match status" value="1"/>
</dbReference>